<keyword evidence="2" id="KW-1133">Transmembrane helix</keyword>
<reference evidence="4" key="3">
    <citation type="submission" date="2024-01" db="EMBL/GenBank/DDBJ databases">
        <authorList>
            <person name="Coelho M.A."/>
            <person name="David-Palma M."/>
            <person name="Shea T."/>
            <person name="Sun S."/>
            <person name="Cuomo C.A."/>
            <person name="Heitman J."/>
        </authorList>
    </citation>
    <scope>NUCLEOTIDE SEQUENCE</scope>
    <source>
        <strain evidence="4">CBS 7841</strain>
    </source>
</reference>
<dbReference type="KEGG" id="cdep:91088261"/>
<dbReference type="Gene3D" id="3.20.20.140">
    <property type="entry name" value="Metal-dependent hydrolases"/>
    <property type="match status" value="1"/>
</dbReference>
<dbReference type="GeneID" id="91088261"/>
<dbReference type="PANTHER" id="PTHR22642">
    <property type="entry name" value="IMIDAZOLONEPROPIONASE"/>
    <property type="match status" value="1"/>
</dbReference>
<sequence>MDDKYEKSRELRSSVKASGAQPYQRHPPRRTSLQSLHLCITVFIVAAIIIYVQKQSKAVGASDQKAYVAEGESLPERYAICSNKGQKVYTVPYNVEATEYKAWEEAAVGSVECVMVRHGEVIDNGSLNKIRRKWIKNQYEMRHGESTRIFWIPEGHIVTPGFIDSHGHPLGYGSSQQLILRGCRSIQGVVKRTEDFVIQNPPQQGKWIEGQGWDQNLWEPKEFPTAEAFEKSDILRGLPISLARVDFHVQWVSSAILNQLGDLPDVDGGEVIRDSSGKPTGIFIDNARKLLSEIQPPWTDLDRERFLKIMARDALSKGLTGVHDAQGFESDQPFWKRMADHGKLPIRFYNMLSCEDKDYCGDEIPLYDDFDGHYTLRSVKLFADGALGSRGAALIDDYSDKPGWRGLMLKKEETWKPLVKQWHQAGWQVNIHAIGDRAAKIVLDAIESSASNTTVLHEARFRLEHAQVMRLEDIKRAAEMKVIASMQPTHATSDMWYAEDRLGPERIKGAYAWRSHLSHGGHMALGSDFPVESIDPLEGFYAAVTRKDRVGNSPHGKKGWYIQEKLTRVEALRGMTVWGAYASFSEDRVGSLTPGKKFDAVLWNGDLLSVLDDEILNVEVKAVIVDGKLVYGSLY</sequence>
<keyword evidence="2" id="KW-0472">Membrane</keyword>
<dbReference type="InterPro" id="IPR013108">
    <property type="entry name" value="Amidohydro_3"/>
</dbReference>
<dbReference type="InterPro" id="IPR033932">
    <property type="entry name" value="YtcJ-like"/>
</dbReference>
<accession>A0AAJ8JUS9</accession>
<evidence type="ECO:0000259" key="3">
    <source>
        <dbReference type="Pfam" id="PF07969"/>
    </source>
</evidence>
<dbReference type="AlphaFoldDB" id="A0AAJ8JUS9"/>
<evidence type="ECO:0000313" key="4">
    <source>
        <dbReference type="EMBL" id="WVN88837.1"/>
    </source>
</evidence>
<dbReference type="Gene3D" id="3.10.310.70">
    <property type="match status" value="1"/>
</dbReference>
<dbReference type="Proteomes" id="UP000094043">
    <property type="component" value="Chromosome 4"/>
</dbReference>
<gene>
    <name evidence="4" type="ORF">L203_104051</name>
</gene>
<name>A0AAJ8JUS9_9TREE</name>
<protein>
    <recommendedName>
        <fullName evidence="3">Amidohydrolase 3 domain-containing protein</fullName>
    </recommendedName>
</protein>
<reference evidence="4" key="2">
    <citation type="journal article" date="2022" name="Elife">
        <title>Obligate sexual reproduction of a homothallic fungus closely related to the Cryptococcus pathogenic species complex.</title>
        <authorList>
            <person name="Passer A.R."/>
            <person name="Clancey S.A."/>
            <person name="Shea T."/>
            <person name="David-Palma M."/>
            <person name="Averette A.F."/>
            <person name="Boekhout T."/>
            <person name="Porcel B.M."/>
            <person name="Nowrousian M."/>
            <person name="Cuomo C.A."/>
            <person name="Sun S."/>
            <person name="Heitman J."/>
            <person name="Coelho M.A."/>
        </authorList>
    </citation>
    <scope>NUCLEOTIDE SEQUENCE</scope>
    <source>
        <strain evidence="4">CBS 7841</strain>
    </source>
</reference>
<dbReference type="Pfam" id="PF07969">
    <property type="entry name" value="Amidohydro_3"/>
    <property type="match status" value="1"/>
</dbReference>
<dbReference type="CDD" id="cd01300">
    <property type="entry name" value="YtcJ_like"/>
    <property type="match status" value="1"/>
</dbReference>
<dbReference type="EMBL" id="CP143787">
    <property type="protein sequence ID" value="WVN88837.1"/>
    <property type="molecule type" value="Genomic_DNA"/>
</dbReference>
<keyword evidence="5" id="KW-1185">Reference proteome</keyword>
<feature type="compositionally biased region" description="Basic and acidic residues" evidence="1">
    <location>
        <begin position="1"/>
        <end position="13"/>
    </location>
</feature>
<keyword evidence="2" id="KW-0812">Transmembrane</keyword>
<evidence type="ECO:0000256" key="1">
    <source>
        <dbReference type="SAM" id="MobiDB-lite"/>
    </source>
</evidence>
<dbReference type="SUPFAM" id="SSF51556">
    <property type="entry name" value="Metallo-dependent hydrolases"/>
    <property type="match status" value="1"/>
</dbReference>
<feature type="region of interest" description="Disordered" evidence="1">
    <location>
        <begin position="1"/>
        <end position="28"/>
    </location>
</feature>
<organism evidence="4 5">
    <name type="scientific">Cryptococcus depauperatus CBS 7841</name>
    <dbReference type="NCBI Taxonomy" id="1295531"/>
    <lineage>
        <taxon>Eukaryota</taxon>
        <taxon>Fungi</taxon>
        <taxon>Dikarya</taxon>
        <taxon>Basidiomycota</taxon>
        <taxon>Agaricomycotina</taxon>
        <taxon>Tremellomycetes</taxon>
        <taxon>Tremellales</taxon>
        <taxon>Cryptococcaceae</taxon>
        <taxon>Cryptococcus</taxon>
    </lineage>
</organism>
<feature type="transmembrane region" description="Helical" evidence="2">
    <location>
        <begin position="35"/>
        <end position="52"/>
    </location>
</feature>
<dbReference type="PANTHER" id="PTHR22642:SF2">
    <property type="entry name" value="PROTEIN LONG AFTER FAR-RED 3"/>
    <property type="match status" value="1"/>
</dbReference>
<reference evidence="4" key="1">
    <citation type="submission" date="2016-06" db="EMBL/GenBank/DDBJ databases">
        <authorList>
            <person name="Cuomo C."/>
            <person name="Litvintseva A."/>
            <person name="Heitman J."/>
            <person name="Chen Y."/>
            <person name="Sun S."/>
            <person name="Springer D."/>
            <person name="Dromer F."/>
            <person name="Young S."/>
            <person name="Zeng Q."/>
            <person name="Chapman S."/>
            <person name="Gujja S."/>
            <person name="Saif S."/>
            <person name="Birren B."/>
        </authorList>
    </citation>
    <scope>NUCLEOTIDE SEQUENCE</scope>
    <source>
        <strain evidence="4">CBS 7841</strain>
    </source>
</reference>
<dbReference type="Gene3D" id="2.30.40.10">
    <property type="entry name" value="Urease, subunit C, domain 1"/>
    <property type="match status" value="1"/>
</dbReference>
<dbReference type="GO" id="GO:0016810">
    <property type="term" value="F:hydrolase activity, acting on carbon-nitrogen (but not peptide) bonds"/>
    <property type="evidence" value="ECO:0007669"/>
    <property type="project" value="InterPro"/>
</dbReference>
<dbReference type="InterPro" id="IPR032466">
    <property type="entry name" value="Metal_Hydrolase"/>
</dbReference>
<dbReference type="SUPFAM" id="SSF51338">
    <property type="entry name" value="Composite domain of metallo-dependent hydrolases"/>
    <property type="match status" value="1"/>
</dbReference>
<evidence type="ECO:0000313" key="5">
    <source>
        <dbReference type="Proteomes" id="UP000094043"/>
    </source>
</evidence>
<dbReference type="RefSeq" id="XP_066069537.1">
    <property type="nucleotide sequence ID" value="XM_066213440.1"/>
</dbReference>
<dbReference type="InterPro" id="IPR011059">
    <property type="entry name" value="Metal-dep_hydrolase_composite"/>
</dbReference>
<proteinExistence type="predicted"/>
<feature type="domain" description="Amidohydrolase 3" evidence="3">
    <location>
        <begin position="154"/>
        <end position="631"/>
    </location>
</feature>
<evidence type="ECO:0000256" key="2">
    <source>
        <dbReference type="SAM" id="Phobius"/>
    </source>
</evidence>